<accession>A0A4R9AH14</accession>
<dbReference type="GO" id="GO:0019441">
    <property type="term" value="P:L-tryptophan catabolic process to kynurenine"/>
    <property type="evidence" value="ECO:0007669"/>
    <property type="project" value="InterPro"/>
</dbReference>
<dbReference type="InterPro" id="IPR007325">
    <property type="entry name" value="KFase/CYL"/>
</dbReference>
<dbReference type="SUPFAM" id="SSF102198">
    <property type="entry name" value="Putative cyclase"/>
    <property type="match status" value="1"/>
</dbReference>
<dbReference type="PANTHER" id="PTHR34861">
    <property type="match status" value="1"/>
</dbReference>
<keyword evidence="2" id="KW-1185">Reference proteome</keyword>
<dbReference type="PANTHER" id="PTHR34861:SF10">
    <property type="entry name" value="CYCLASE"/>
    <property type="match status" value="1"/>
</dbReference>
<reference evidence="1 2" key="1">
    <citation type="submission" date="2019-03" db="EMBL/GenBank/DDBJ databases">
        <title>Genomics of glacier-inhabiting Cryobacterium strains.</title>
        <authorList>
            <person name="Liu Q."/>
            <person name="Xin Y.-H."/>
        </authorList>
    </citation>
    <scope>NUCLEOTIDE SEQUENCE [LARGE SCALE GENOMIC DNA]</scope>
    <source>
        <strain evidence="1 2">Sr39</strain>
    </source>
</reference>
<dbReference type="Gene3D" id="3.50.30.50">
    <property type="entry name" value="Putative cyclase"/>
    <property type="match status" value="1"/>
</dbReference>
<dbReference type="Pfam" id="PF04199">
    <property type="entry name" value="Cyclase"/>
    <property type="match status" value="1"/>
</dbReference>
<dbReference type="OrthoDB" id="7067800at2"/>
<proteinExistence type="predicted"/>
<dbReference type="RefSeq" id="WP_134513709.1">
    <property type="nucleotide sequence ID" value="NZ_SOHJ01000004.1"/>
</dbReference>
<evidence type="ECO:0000313" key="2">
    <source>
        <dbReference type="Proteomes" id="UP000298170"/>
    </source>
</evidence>
<gene>
    <name evidence="1" type="ORF">E3T39_05460</name>
</gene>
<dbReference type="InterPro" id="IPR037175">
    <property type="entry name" value="KFase_sf"/>
</dbReference>
<name>A0A4R9AH14_9MICO</name>
<organism evidence="1 2">
    <name type="scientific">Cryobacterium suzukii</name>
    <dbReference type="NCBI Taxonomy" id="1259198"/>
    <lineage>
        <taxon>Bacteria</taxon>
        <taxon>Bacillati</taxon>
        <taxon>Actinomycetota</taxon>
        <taxon>Actinomycetes</taxon>
        <taxon>Micrococcales</taxon>
        <taxon>Microbacteriaceae</taxon>
        <taxon>Cryobacterium</taxon>
    </lineage>
</organism>
<dbReference type="EMBL" id="SOHJ01000004">
    <property type="protein sequence ID" value="TFD61500.1"/>
    <property type="molecule type" value="Genomic_DNA"/>
</dbReference>
<dbReference type="Proteomes" id="UP000298170">
    <property type="component" value="Unassembled WGS sequence"/>
</dbReference>
<dbReference type="GO" id="GO:0004061">
    <property type="term" value="F:arylformamidase activity"/>
    <property type="evidence" value="ECO:0007669"/>
    <property type="project" value="InterPro"/>
</dbReference>
<protein>
    <submittedName>
        <fullName evidence="1">Cyclase family protein</fullName>
    </submittedName>
</protein>
<comment type="caution">
    <text evidence="1">The sequence shown here is derived from an EMBL/GenBank/DDBJ whole genome shotgun (WGS) entry which is preliminary data.</text>
</comment>
<evidence type="ECO:0000313" key="1">
    <source>
        <dbReference type="EMBL" id="TFD61500.1"/>
    </source>
</evidence>
<sequence>MSINLEPTPYDGTGAASKKWWPSRYGAGDQLGAGNELNSDRTLEGIRSVQQGRVIELGRELHPAVPAFDPRAWQQLILAHGTLEDLWLDKGATDVSFFEESVWQSYQIGTHLDALGHLGIAGRFYNGTPYAEFYDPHGLTKLGIEHVRPWVGRGVLLDVAGVLGGPLDEGFVITAEHLNAAEAKADVIVGAGDAVLVNTGWGRLWAADPGRYASGQPGIGWEGAHWLTARRVSLVGADNSSFEPRPFEREAFSWAVHQHLLAETGTYILENIDLAELVTAVTSTFLFILSPIKTRGSTASMVAPLAVI</sequence>
<dbReference type="AlphaFoldDB" id="A0A4R9AH14"/>